<name>A0ABM8EMJ4_9BACT</name>
<dbReference type="EMBL" id="AP027151">
    <property type="protein sequence ID" value="BDV43795.1"/>
    <property type="molecule type" value="Genomic_DNA"/>
</dbReference>
<organism evidence="2 3">
    <name type="scientific">Geotalea uraniireducens</name>
    <dbReference type="NCBI Taxonomy" id="351604"/>
    <lineage>
        <taxon>Bacteria</taxon>
        <taxon>Pseudomonadati</taxon>
        <taxon>Thermodesulfobacteriota</taxon>
        <taxon>Desulfuromonadia</taxon>
        <taxon>Geobacterales</taxon>
        <taxon>Geobacteraceae</taxon>
        <taxon>Geotalea</taxon>
    </lineage>
</organism>
<evidence type="ECO:0000313" key="3">
    <source>
        <dbReference type="Proteomes" id="UP001317705"/>
    </source>
</evidence>
<dbReference type="Proteomes" id="UP001317705">
    <property type="component" value="Chromosome"/>
</dbReference>
<evidence type="ECO:0000256" key="1">
    <source>
        <dbReference type="ARBA" id="ARBA00008799"/>
    </source>
</evidence>
<dbReference type="CDD" id="cd03788">
    <property type="entry name" value="GT20_TPS"/>
    <property type="match status" value="1"/>
</dbReference>
<dbReference type="SUPFAM" id="SSF53756">
    <property type="entry name" value="UDP-Glycosyltransferase/glycogen phosphorylase"/>
    <property type="match status" value="1"/>
</dbReference>
<dbReference type="RefSeq" id="WP_281999916.1">
    <property type="nucleotide sequence ID" value="NZ_AP027151.1"/>
</dbReference>
<proteinExistence type="inferred from homology"/>
<comment type="similarity">
    <text evidence="1">Belongs to the glycosyltransferase 20 family.</text>
</comment>
<keyword evidence="3" id="KW-1185">Reference proteome</keyword>
<evidence type="ECO:0000313" key="2">
    <source>
        <dbReference type="EMBL" id="BDV43795.1"/>
    </source>
</evidence>
<gene>
    <name evidence="2" type="ORF">GURASL_27180</name>
</gene>
<dbReference type="Gene3D" id="3.40.50.2000">
    <property type="entry name" value="Glycogen Phosphorylase B"/>
    <property type="match status" value="2"/>
</dbReference>
<reference evidence="2 3" key="1">
    <citation type="submission" date="2022-12" db="EMBL/GenBank/DDBJ databases">
        <title>Polyphasic characterization of Geotalea uranireducens NIT-SL11 newly isolated from a complex of sewage sludge and microbially reduced graphene oxide.</title>
        <authorList>
            <person name="Xie L."/>
            <person name="Yoshida N."/>
            <person name="Meng L."/>
        </authorList>
    </citation>
    <scope>NUCLEOTIDE SEQUENCE [LARGE SCALE GENOMIC DNA]</scope>
    <source>
        <strain evidence="2 3">NIT-SL11</strain>
    </source>
</reference>
<evidence type="ECO:0008006" key="4">
    <source>
        <dbReference type="Google" id="ProtNLM"/>
    </source>
</evidence>
<dbReference type="Pfam" id="PF00982">
    <property type="entry name" value="Glyco_transf_20"/>
    <property type="match status" value="1"/>
</dbReference>
<dbReference type="InterPro" id="IPR001830">
    <property type="entry name" value="Glyco_trans_20"/>
</dbReference>
<accession>A0ABM8EMJ4</accession>
<sequence length="495" mass="56353">MKDSELAAFVAGVTAGAKLIVVSNREPCLHEHVADGIRMVRPASGMVTAIEPIIKAVGGTWVAHGSGTADRLVVDRRGRLGLPPEAPRYTLRRVWLSRKEEEGYYYGLANRALWPLCHTVYTRPYFSRAEWETYRSVNEKFRDAVLEEAEGGAAIVFIQDYHLALLPRLLKDVRPDLKILHFWHIPWPNPEAFRIFPWGEELIDGLLGNDLLGFHIQYHCNNFLDTVDRFIEARVDLEHFRVFRGGRPTWVRPFPISVDASQISRDAEGETVGRRLAGFLKELGEEHGKLSLFVGADRIDYTKGIPERLRGFDLMLQRHPELVGKVCFVQLAAPSRTHVEAYRHLNEQIDALVDEINWRHQTDDWTPVFFLRAHHDYYAVLAAYRMAQAVVVSSLHDGMNLVAKEFVAARNDGDGVLLLSRYTGAARELGDALLINPFDGDGLADAMYRACVMPEAERRERMERLRSQVERNTVYDWGLNVFAELERLLGQEENG</sequence>
<dbReference type="PANTHER" id="PTHR10788">
    <property type="entry name" value="TREHALOSE-6-PHOSPHATE SYNTHASE"/>
    <property type="match status" value="1"/>
</dbReference>
<dbReference type="PANTHER" id="PTHR10788:SF106">
    <property type="entry name" value="BCDNA.GH08860"/>
    <property type="match status" value="1"/>
</dbReference>
<protein>
    <recommendedName>
        <fullName evidence="4">Trehalose-6-phosphate synthase</fullName>
    </recommendedName>
</protein>